<protein>
    <submittedName>
        <fullName evidence="2">Uncharacterized protein</fullName>
    </submittedName>
</protein>
<dbReference type="AlphaFoldDB" id="A0A6P6TXH9"/>
<proteinExistence type="predicted"/>
<evidence type="ECO:0000313" key="2">
    <source>
        <dbReference type="RefSeq" id="XP_027082577.2"/>
    </source>
</evidence>
<dbReference type="InterPro" id="IPR012876">
    <property type="entry name" value="DUF1677_pln"/>
</dbReference>
<reference evidence="1" key="1">
    <citation type="journal article" date="2025" name="Foods">
        <title>Unveiling the Microbial Signatures of Arabica Coffee Cherries: Insights into Ripeness Specific Diversity, Functional Traits, and Implications for Quality and Safety.</title>
        <authorList>
            <consortium name="RefSeq"/>
            <person name="Tenea G.N."/>
            <person name="Cifuentes V."/>
            <person name="Reyes P."/>
            <person name="Cevallos-Vallejos M."/>
        </authorList>
    </citation>
    <scope>NUCLEOTIDE SEQUENCE [LARGE SCALE GENOMIC DNA]</scope>
</reference>
<dbReference type="PANTHER" id="PTHR33108:SF14">
    <property type="entry name" value="OS01G0745000 PROTEIN"/>
    <property type="match status" value="1"/>
</dbReference>
<sequence length="171" mass="19156">MKLISFQEEMSQMTTKAAYAEATLLPVMNGQVLRKVVSDVSSEIDKLGKDLATIAKIDEVMKEECNCCGLQEESTQEYVLQIKDSYSGKFVCGLCSEAVKERLKGKQLAIEEAVGNHRSFCQEFNSTTRLNPKLSFTCTMREIAKWSHENRNTSPCLTKISRSSSCVPRLV</sequence>
<dbReference type="Pfam" id="PF07911">
    <property type="entry name" value="DUF1677"/>
    <property type="match status" value="1"/>
</dbReference>
<dbReference type="Proteomes" id="UP001652660">
    <property type="component" value="Chromosome 8e"/>
</dbReference>
<organism evidence="1 2">
    <name type="scientific">Coffea arabica</name>
    <name type="common">Arabian coffee</name>
    <dbReference type="NCBI Taxonomy" id="13443"/>
    <lineage>
        <taxon>Eukaryota</taxon>
        <taxon>Viridiplantae</taxon>
        <taxon>Streptophyta</taxon>
        <taxon>Embryophyta</taxon>
        <taxon>Tracheophyta</taxon>
        <taxon>Spermatophyta</taxon>
        <taxon>Magnoliopsida</taxon>
        <taxon>eudicotyledons</taxon>
        <taxon>Gunneridae</taxon>
        <taxon>Pentapetalae</taxon>
        <taxon>asterids</taxon>
        <taxon>lamiids</taxon>
        <taxon>Gentianales</taxon>
        <taxon>Rubiaceae</taxon>
        <taxon>Ixoroideae</taxon>
        <taxon>Gardenieae complex</taxon>
        <taxon>Bertiereae - Coffeeae clade</taxon>
        <taxon>Coffeeae</taxon>
        <taxon>Coffea</taxon>
    </lineage>
</organism>
<dbReference type="PANTHER" id="PTHR33108">
    <property type="entry name" value="OS01G0745000 PROTEIN"/>
    <property type="match status" value="1"/>
</dbReference>
<name>A0A6P6TXH9_COFAR</name>
<reference evidence="2" key="2">
    <citation type="submission" date="2025-08" db="UniProtKB">
        <authorList>
            <consortium name="RefSeq"/>
        </authorList>
    </citation>
    <scope>IDENTIFICATION</scope>
    <source>
        <tissue evidence="2">Leaves</tissue>
    </source>
</reference>
<accession>A0A6P6TXH9</accession>
<dbReference type="OrthoDB" id="678173at2759"/>
<evidence type="ECO:0000313" key="1">
    <source>
        <dbReference type="Proteomes" id="UP001652660"/>
    </source>
</evidence>
<gene>
    <name evidence="2" type="primary">LOC113704911</name>
</gene>
<dbReference type="GeneID" id="113704911"/>
<dbReference type="RefSeq" id="XP_027082577.2">
    <property type="nucleotide sequence ID" value="XM_027226776.2"/>
</dbReference>
<keyword evidence="1" id="KW-1185">Reference proteome</keyword>